<reference evidence="1" key="1">
    <citation type="journal article" date="2021" name="PeerJ">
        <title>Extensive microbial diversity within the chicken gut microbiome revealed by metagenomics and culture.</title>
        <authorList>
            <person name="Gilroy R."/>
            <person name="Ravi A."/>
            <person name="Getino M."/>
            <person name="Pursley I."/>
            <person name="Horton D.L."/>
            <person name="Alikhan N.F."/>
            <person name="Baker D."/>
            <person name="Gharbi K."/>
            <person name="Hall N."/>
            <person name="Watson M."/>
            <person name="Adriaenssens E.M."/>
            <person name="Foster-Nyarko E."/>
            <person name="Jarju S."/>
            <person name="Secka A."/>
            <person name="Antonio M."/>
            <person name="Oren A."/>
            <person name="Chaudhuri R.R."/>
            <person name="La Ragione R."/>
            <person name="Hildebrand F."/>
            <person name="Pallen M.J."/>
        </authorList>
    </citation>
    <scope>NUCLEOTIDE SEQUENCE</scope>
    <source>
        <strain evidence="1">ChiSjej3B21-8574</strain>
    </source>
</reference>
<organism evidence="1 2">
    <name type="scientific">Candidatus Anaerostipes avistercoris</name>
    <dbReference type="NCBI Taxonomy" id="2838462"/>
    <lineage>
        <taxon>Bacteria</taxon>
        <taxon>Bacillati</taxon>
        <taxon>Bacillota</taxon>
        <taxon>Clostridia</taxon>
        <taxon>Lachnospirales</taxon>
        <taxon>Lachnospiraceae</taxon>
        <taxon>Anaerostipes</taxon>
    </lineage>
</organism>
<evidence type="ECO:0000313" key="2">
    <source>
        <dbReference type="Proteomes" id="UP000823904"/>
    </source>
</evidence>
<sequence length="158" mass="18153">MILLRKNYQWTPADTKTDIPFSFECTEEIKEIRITFSFSPNALYGEKDCLLYIEKALNLYYDGQDRELEPMKASGFCPLKNLITISLSKEKKYLGNAHRWQDEQIHILTTKDASPGFIPPEHMAGKWEGMLHLHAVCTPECRGELTVEGRMEHAVVSC</sequence>
<name>A0A9D2PGK4_9FIRM</name>
<dbReference type="EMBL" id="DWWD01000019">
    <property type="protein sequence ID" value="HJC49676.1"/>
    <property type="molecule type" value="Genomic_DNA"/>
</dbReference>
<evidence type="ECO:0000313" key="1">
    <source>
        <dbReference type="EMBL" id="HJC49676.1"/>
    </source>
</evidence>
<reference evidence="1" key="2">
    <citation type="submission" date="2021-04" db="EMBL/GenBank/DDBJ databases">
        <authorList>
            <person name="Gilroy R."/>
        </authorList>
    </citation>
    <scope>NUCLEOTIDE SEQUENCE</scope>
    <source>
        <strain evidence="1">ChiSjej3B21-8574</strain>
    </source>
</reference>
<gene>
    <name evidence="1" type="ORF">H9754_03700</name>
</gene>
<proteinExistence type="predicted"/>
<protein>
    <submittedName>
        <fullName evidence="1">Uncharacterized protein</fullName>
    </submittedName>
</protein>
<comment type="caution">
    <text evidence="1">The sequence shown here is derived from an EMBL/GenBank/DDBJ whole genome shotgun (WGS) entry which is preliminary data.</text>
</comment>
<dbReference type="Proteomes" id="UP000823904">
    <property type="component" value="Unassembled WGS sequence"/>
</dbReference>
<dbReference type="AlphaFoldDB" id="A0A9D2PGK4"/>
<accession>A0A9D2PGK4</accession>